<comment type="pathway">
    <text evidence="1">Purine metabolism; IMP biosynthesis via de novo pathway; N(2)-formyl-N(1)-(5-phospho-D-ribosyl)glycinamide from N(1)-(5-phospho-D-ribosyl)glycinamide (10-formyl THF route): step 1/1.</text>
</comment>
<evidence type="ECO:0000256" key="1">
    <source>
        <dbReference type="ARBA" id="ARBA00005054"/>
    </source>
</evidence>
<evidence type="ECO:0000256" key="3">
    <source>
        <dbReference type="ARBA" id="ARBA00022679"/>
    </source>
</evidence>
<evidence type="ECO:0000256" key="5">
    <source>
        <dbReference type="ARBA" id="ARBA00038440"/>
    </source>
</evidence>
<dbReference type="CDD" id="cd08645">
    <property type="entry name" value="FMT_core_GART"/>
    <property type="match status" value="1"/>
</dbReference>
<evidence type="ECO:0000256" key="2">
    <source>
        <dbReference type="ARBA" id="ARBA00012254"/>
    </source>
</evidence>
<dbReference type="Pfam" id="PF00551">
    <property type="entry name" value="Formyl_trans_N"/>
    <property type="match status" value="1"/>
</dbReference>
<evidence type="ECO:0000256" key="8">
    <source>
        <dbReference type="ARBA" id="ARBA00047664"/>
    </source>
</evidence>
<dbReference type="GO" id="GO:0004644">
    <property type="term" value="F:phosphoribosylglycinamide formyltransferase activity"/>
    <property type="evidence" value="ECO:0007669"/>
    <property type="project" value="UniProtKB-EC"/>
</dbReference>
<reference evidence="10 11" key="1">
    <citation type="submission" date="2018-05" db="EMBL/GenBank/DDBJ databases">
        <title>Draft genome of Methanospirillum lacunae Ki8-1.</title>
        <authorList>
            <person name="Dueholm M.S."/>
            <person name="Nielsen P.H."/>
            <person name="Bakmann L.F."/>
            <person name="Otzen D.E."/>
        </authorList>
    </citation>
    <scope>NUCLEOTIDE SEQUENCE [LARGE SCALE GENOMIC DNA]</scope>
    <source>
        <strain evidence="10 11">Ki8-1</strain>
    </source>
</reference>
<evidence type="ECO:0000256" key="7">
    <source>
        <dbReference type="ARBA" id="ARBA00041682"/>
    </source>
</evidence>
<evidence type="ECO:0000313" key="11">
    <source>
        <dbReference type="Proteomes" id="UP000245657"/>
    </source>
</evidence>
<dbReference type="Proteomes" id="UP000245657">
    <property type="component" value="Unassembled WGS sequence"/>
</dbReference>
<evidence type="ECO:0000259" key="9">
    <source>
        <dbReference type="Pfam" id="PF00551"/>
    </source>
</evidence>
<dbReference type="PANTHER" id="PTHR43369">
    <property type="entry name" value="PHOSPHORIBOSYLGLYCINAMIDE FORMYLTRANSFERASE"/>
    <property type="match status" value="1"/>
</dbReference>
<comment type="caution">
    <text evidence="10">The sequence shown here is derived from an EMBL/GenBank/DDBJ whole genome shotgun (WGS) entry which is preliminary data.</text>
</comment>
<dbReference type="NCBIfam" id="TIGR00639">
    <property type="entry name" value="PurN"/>
    <property type="match status" value="1"/>
</dbReference>
<dbReference type="InterPro" id="IPR001555">
    <property type="entry name" value="GART_AS"/>
</dbReference>
<proteinExistence type="inferred from homology"/>
<dbReference type="InterPro" id="IPR004607">
    <property type="entry name" value="GART"/>
</dbReference>
<sequence>MNVKKGTFVVLASGRGSNFQAILDRVSDGYIPAVCTALITDNPLAHAIERARAAGIPGEVVSFKSFSDKQAYETALIATIQKYNPDLVVLAGYMRILGSEIVRKYSGRMVNIHPSLLPSFTGLHAQEQAVNYGVKVAGCTVHFVTEDMDAGPVIIQRTVPVFENDDGDILSDRILVEEHKAFPQAIRLFFQGRLTIEGRVVKIDTNQAPSPGRDD</sequence>
<dbReference type="PROSITE" id="PS00373">
    <property type="entry name" value="GART"/>
    <property type="match status" value="1"/>
</dbReference>
<dbReference type="GO" id="GO:0005829">
    <property type="term" value="C:cytosol"/>
    <property type="evidence" value="ECO:0007669"/>
    <property type="project" value="TreeGrafter"/>
</dbReference>
<dbReference type="Gene3D" id="3.40.50.170">
    <property type="entry name" value="Formyl transferase, N-terminal domain"/>
    <property type="match status" value="1"/>
</dbReference>
<evidence type="ECO:0000313" key="10">
    <source>
        <dbReference type="EMBL" id="PWR70001.1"/>
    </source>
</evidence>
<gene>
    <name evidence="10" type="ORF">DK846_16355</name>
</gene>
<evidence type="ECO:0000256" key="4">
    <source>
        <dbReference type="ARBA" id="ARBA00022755"/>
    </source>
</evidence>
<dbReference type="InterPro" id="IPR036477">
    <property type="entry name" value="Formyl_transf_N_sf"/>
</dbReference>
<accession>A0A2V2N3F2</accession>
<feature type="domain" description="Formyl transferase N-terminal" evidence="9">
    <location>
        <begin position="8"/>
        <end position="186"/>
    </location>
</feature>
<dbReference type="InterPro" id="IPR002376">
    <property type="entry name" value="Formyl_transf_N"/>
</dbReference>
<dbReference type="UniPathway" id="UPA00074">
    <property type="reaction ID" value="UER00126"/>
</dbReference>
<keyword evidence="11" id="KW-1185">Reference proteome</keyword>
<keyword evidence="3 10" id="KW-0808">Transferase</keyword>
<dbReference type="OrthoDB" id="27277at2157"/>
<dbReference type="EC" id="2.1.2.2" evidence="2"/>
<organism evidence="10 11">
    <name type="scientific">Methanospirillum lacunae</name>
    <dbReference type="NCBI Taxonomy" id="668570"/>
    <lineage>
        <taxon>Archaea</taxon>
        <taxon>Methanobacteriati</taxon>
        <taxon>Methanobacteriota</taxon>
        <taxon>Stenosarchaea group</taxon>
        <taxon>Methanomicrobia</taxon>
        <taxon>Methanomicrobiales</taxon>
        <taxon>Methanospirillaceae</taxon>
        <taxon>Methanospirillum</taxon>
    </lineage>
</organism>
<dbReference type="PANTHER" id="PTHR43369:SF2">
    <property type="entry name" value="PHOSPHORIBOSYLGLYCINAMIDE FORMYLTRANSFERASE"/>
    <property type="match status" value="1"/>
</dbReference>
<name>A0A2V2N3F2_9EURY</name>
<dbReference type="SUPFAM" id="SSF53328">
    <property type="entry name" value="Formyltransferase"/>
    <property type="match status" value="1"/>
</dbReference>
<comment type="catalytic activity">
    <reaction evidence="8">
        <text>N(1)-(5-phospho-beta-D-ribosyl)glycinamide + (6R)-10-formyltetrahydrofolate = N(2)-formyl-N(1)-(5-phospho-beta-D-ribosyl)glycinamide + (6S)-5,6,7,8-tetrahydrofolate + H(+)</text>
        <dbReference type="Rhea" id="RHEA:15053"/>
        <dbReference type="ChEBI" id="CHEBI:15378"/>
        <dbReference type="ChEBI" id="CHEBI:57453"/>
        <dbReference type="ChEBI" id="CHEBI:143788"/>
        <dbReference type="ChEBI" id="CHEBI:147286"/>
        <dbReference type="ChEBI" id="CHEBI:195366"/>
        <dbReference type="EC" id="2.1.2.2"/>
    </reaction>
</comment>
<comment type="similarity">
    <text evidence="5">Belongs to the GART family.</text>
</comment>
<dbReference type="GO" id="GO:0006189">
    <property type="term" value="P:'de novo' IMP biosynthetic process"/>
    <property type="evidence" value="ECO:0007669"/>
    <property type="project" value="UniProtKB-UniPathway"/>
</dbReference>
<dbReference type="RefSeq" id="WP_109970065.1">
    <property type="nucleotide sequence ID" value="NZ_CP176093.1"/>
</dbReference>
<dbReference type="GeneID" id="97547527"/>
<dbReference type="EMBL" id="QGMY01000017">
    <property type="protein sequence ID" value="PWR70001.1"/>
    <property type="molecule type" value="Genomic_DNA"/>
</dbReference>
<dbReference type="HAMAP" id="MF_01930">
    <property type="entry name" value="PurN"/>
    <property type="match status" value="1"/>
</dbReference>
<dbReference type="AlphaFoldDB" id="A0A2V2N3F2"/>
<dbReference type="FunFam" id="3.40.50.170:FF:000007">
    <property type="entry name" value="Phosphoribosylglycinamide formyltransferase"/>
    <property type="match status" value="1"/>
</dbReference>
<protein>
    <recommendedName>
        <fullName evidence="2">phosphoribosylglycinamide formyltransferase 1</fullName>
        <ecNumber evidence="2">2.1.2.2</ecNumber>
    </recommendedName>
    <alternativeName>
        <fullName evidence="7">5'-phosphoribosylglycinamide transformylase</fullName>
    </alternativeName>
    <alternativeName>
        <fullName evidence="6">GAR transformylase</fullName>
    </alternativeName>
</protein>
<evidence type="ECO:0000256" key="6">
    <source>
        <dbReference type="ARBA" id="ARBA00041324"/>
    </source>
</evidence>
<keyword evidence="4" id="KW-0658">Purine biosynthesis</keyword>